<evidence type="ECO:0000256" key="1">
    <source>
        <dbReference type="SAM" id="SignalP"/>
    </source>
</evidence>
<reference evidence="3" key="2">
    <citation type="submission" date="2019-10" db="EMBL/GenBank/DDBJ databases">
        <authorList>
            <consortium name="NCBI Genome Project"/>
        </authorList>
    </citation>
    <scope>NUCLEOTIDE SEQUENCE</scope>
    <source>
        <strain evidence="3">NI907</strain>
    </source>
</reference>
<feature type="signal peptide" evidence="1">
    <location>
        <begin position="1"/>
        <end position="17"/>
    </location>
</feature>
<evidence type="ECO:0008006" key="4">
    <source>
        <dbReference type="Google" id="ProtNLM"/>
    </source>
</evidence>
<name>A0A6P8AZ92_PYRGI</name>
<feature type="chain" id="PRO_5027640774" description="IDI-2" evidence="1">
    <location>
        <begin position="18"/>
        <end position="129"/>
    </location>
</feature>
<dbReference type="KEGG" id="pgri:PgNI_10934"/>
<sequence length="129" mass="14025">MKPSTFITLLFTLGATAIPAPPEQLSSAEQSLSPFEVDDDHGVYTEDDPADGSTPSTVLLAKRECWYGAQLGCGEKGCWRRCGNDLSRGQWCWTSFSAGANSFISCGNNQDVSRWCRTSHPCNYLGCSC</sequence>
<keyword evidence="1" id="KW-0732">Signal</keyword>
<dbReference type="RefSeq" id="XP_030980144.1">
    <property type="nucleotide sequence ID" value="XM_031130908.1"/>
</dbReference>
<accession>A0A6P8AZ92</accession>
<keyword evidence="2" id="KW-1185">Reference proteome</keyword>
<dbReference type="AlphaFoldDB" id="A0A6P8AZ92"/>
<protein>
    <recommendedName>
        <fullName evidence="4">IDI-2</fullName>
    </recommendedName>
</protein>
<reference evidence="2 3" key="1">
    <citation type="journal article" date="2019" name="Mol. Biol. Evol.">
        <title>Blast fungal genomes show frequent chromosomal changes, gene gains and losses, and effector gene turnover.</title>
        <authorList>
            <person name="Gomez Luciano L.B."/>
            <person name="Jason Tsai I."/>
            <person name="Chuma I."/>
            <person name="Tosa Y."/>
            <person name="Chen Y.H."/>
            <person name="Li J.Y."/>
            <person name="Li M.Y."/>
            <person name="Jade Lu M.Y."/>
            <person name="Nakayashiki H."/>
            <person name="Li W.H."/>
        </authorList>
    </citation>
    <scope>NUCLEOTIDE SEQUENCE [LARGE SCALE GENOMIC DNA]</scope>
    <source>
        <strain evidence="2 3">NI907</strain>
    </source>
</reference>
<organism evidence="2 3">
    <name type="scientific">Pyricularia grisea</name>
    <name type="common">Crabgrass-specific blast fungus</name>
    <name type="synonym">Magnaporthe grisea</name>
    <dbReference type="NCBI Taxonomy" id="148305"/>
    <lineage>
        <taxon>Eukaryota</taxon>
        <taxon>Fungi</taxon>
        <taxon>Dikarya</taxon>
        <taxon>Ascomycota</taxon>
        <taxon>Pezizomycotina</taxon>
        <taxon>Sordariomycetes</taxon>
        <taxon>Sordariomycetidae</taxon>
        <taxon>Magnaporthales</taxon>
        <taxon>Pyriculariaceae</taxon>
        <taxon>Pyricularia</taxon>
    </lineage>
</organism>
<dbReference type="GeneID" id="41965813"/>
<proteinExistence type="predicted"/>
<gene>
    <name evidence="3" type="ORF">PgNI_10934</name>
</gene>
<reference evidence="3" key="3">
    <citation type="submission" date="2025-08" db="UniProtKB">
        <authorList>
            <consortium name="RefSeq"/>
        </authorList>
    </citation>
    <scope>IDENTIFICATION</scope>
    <source>
        <strain evidence="3">NI907</strain>
    </source>
</reference>
<dbReference type="Proteomes" id="UP000515153">
    <property type="component" value="Chromosome VII"/>
</dbReference>
<evidence type="ECO:0000313" key="3">
    <source>
        <dbReference type="RefSeq" id="XP_030980144.1"/>
    </source>
</evidence>
<evidence type="ECO:0000313" key="2">
    <source>
        <dbReference type="Proteomes" id="UP000515153"/>
    </source>
</evidence>